<organism evidence="2 3">
    <name type="scientific">Ancylostoma caninum</name>
    <name type="common">Dog hookworm</name>
    <dbReference type="NCBI Taxonomy" id="29170"/>
    <lineage>
        <taxon>Eukaryota</taxon>
        <taxon>Metazoa</taxon>
        <taxon>Ecdysozoa</taxon>
        <taxon>Nematoda</taxon>
        <taxon>Chromadorea</taxon>
        <taxon>Rhabditida</taxon>
        <taxon>Rhabditina</taxon>
        <taxon>Rhabditomorpha</taxon>
        <taxon>Strongyloidea</taxon>
        <taxon>Ancylostomatidae</taxon>
        <taxon>Ancylostomatinae</taxon>
        <taxon>Ancylostoma</taxon>
    </lineage>
</organism>
<gene>
    <name evidence="2" type="ORF">ANCCAN_26838</name>
</gene>
<name>A0A368F5N8_ANCCA</name>
<feature type="transmembrane region" description="Helical" evidence="1">
    <location>
        <begin position="84"/>
        <end position="106"/>
    </location>
</feature>
<keyword evidence="1" id="KW-0472">Membrane</keyword>
<accession>A0A368F5N8</accession>
<dbReference type="Proteomes" id="UP000252519">
    <property type="component" value="Unassembled WGS sequence"/>
</dbReference>
<dbReference type="OrthoDB" id="5863159at2759"/>
<keyword evidence="1" id="KW-1133">Transmembrane helix</keyword>
<dbReference type="STRING" id="29170.A0A368F5N8"/>
<reference evidence="2 3" key="1">
    <citation type="submission" date="2014-10" db="EMBL/GenBank/DDBJ databases">
        <title>Draft genome of the hookworm Ancylostoma caninum.</title>
        <authorList>
            <person name="Mitreva M."/>
        </authorList>
    </citation>
    <scope>NUCLEOTIDE SEQUENCE [LARGE SCALE GENOMIC DNA]</scope>
    <source>
        <strain evidence="2 3">Baltimore</strain>
    </source>
</reference>
<keyword evidence="1" id="KW-0812">Transmembrane</keyword>
<comment type="caution">
    <text evidence="2">The sequence shown here is derived from an EMBL/GenBank/DDBJ whole genome shotgun (WGS) entry which is preliminary data.</text>
</comment>
<evidence type="ECO:0000313" key="3">
    <source>
        <dbReference type="Proteomes" id="UP000252519"/>
    </source>
</evidence>
<protein>
    <submittedName>
        <fullName evidence="2">Uncharacterized protein</fullName>
    </submittedName>
</protein>
<proteinExistence type="predicted"/>
<sequence>MKNVLSFGKKTAERTLFFHVRTVKQVAEGAKAVKKEILDVRNMEIHYHSAGEGAEDLAVHSKLKKSLIDVVEHYIFMFETMQAVIKWIFMPMTLFWPFVSTALFTFKFNYREEYENNYLTEEFDKIDLDMALKGRTKALPLNKDEQSLASNCARSICLQNDVYSKKLVEDDNEGKSVL</sequence>
<dbReference type="AlphaFoldDB" id="A0A368F5N8"/>
<evidence type="ECO:0000313" key="2">
    <source>
        <dbReference type="EMBL" id="RCN27426.1"/>
    </source>
</evidence>
<dbReference type="EMBL" id="JOJR01004167">
    <property type="protein sequence ID" value="RCN27426.1"/>
    <property type="molecule type" value="Genomic_DNA"/>
</dbReference>
<keyword evidence="3" id="KW-1185">Reference proteome</keyword>
<evidence type="ECO:0000256" key="1">
    <source>
        <dbReference type="SAM" id="Phobius"/>
    </source>
</evidence>